<dbReference type="Gene3D" id="3.20.20.80">
    <property type="entry name" value="Glycosidases"/>
    <property type="match status" value="1"/>
</dbReference>
<name>A0AA88R9Q4_9ASTE</name>
<sequence>MSLINSLRSEFSIKDLGPLHYFLGIEVSYAQTGLFLSQRRYITDLLSKAGMTHSKPVLTPVSAPQKSSVPGRALFSEPTRYRSVVGALQYLTLTRPDIAFAVNKACQYMHSPTETHWTYVKRILRYLCGTIDYGFMFTRSRFWDVQAFTDADWAGNVDDRKSTGGFAIYLGGNLISWSSRKQRTVARSSTEAEYKALADCASELTWLRSLLTELGYPLHQSPILWCDNIGATYLSANPVFHARMKHIEIDFHFVRDKVRQKELNVQNHVDGLGVNWGTMATHKLPPKTVVQMMKDNGIQRVKLFYADQSTMDALAGSGIEVMVAIPNDQLPADLEDQSSATSSSLTAMAASSLRPTSSSLTAMDASSSRGRSCT</sequence>
<feature type="compositionally biased region" description="Low complexity" evidence="5">
    <location>
        <begin position="338"/>
        <end position="368"/>
    </location>
</feature>
<protein>
    <recommendedName>
        <fullName evidence="6">Reverse transcriptase Ty1/copia-type domain-containing protein</fullName>
    </recommendedName>
</protein>
<dbReference type="Pfam" id="PF00332">
    <property type="entry name" value="Glyco_hydro_17"/>
    <property type="match status" value="1"/>
</dbReference>
<dbReference type="InterPro" id="IPR017853">
    <property type="entry name" value="GH"/>
</dbReference>
<evidence type="ECO:0000256" key="5">
    <source>
        <dbReference type="SAM" id="MobiDB-lite"/>
    </source>
</evidence>
<dbReference type="EMBL" id="JAVXUO010001559">
    <property type="protein sequence ID" value="KAK2981129.1"/>
    <property type="molecule type" value="Genomic_DNA"/>
</dbReference>
<feature type="domain" description="Reverse transcriptase Ty1/copia-type" evidence="6">
    <location>
        <begin position="6"/>
        <end position="62"/>
    </location>
</feature>
<evidence type="ECO:0000259" key="6">
    <source>
        <dbReference type="Pfam" id="PF07727"/>
    </source>
</evidence>
<dbReference type="SUPFAM" id="SSF51445">
    <property type="entry name" value="(Trans)glycosidases"/>
    <property type="match status" value="1"/>
</dbReference>
<keyword evidence="2" id="KW-0378">Hydrolase</keyword>
<dbReference type="SUPFAM" id="SSF56672">
    <property type="entry name" value="DNA/RNA polymerases"/>
    <property type="match status" value="1"/>
</dbReference>
<evidence type="ECO:0000256" key="2">
    <source>
        <dbReference type="ARBA" id="ARBA00022801"/>
    </source>
</evidence>
<dbReference type="Pfam" id="PF07727">
    <property type="entry name" value="RVT_2"/>
    <property type="match status" value="1"/>
</dbReference>
<keyword evidence="3" id="KW-0326">Glycosidase</keyword>
<gene>
    <name evidence="7" type="ORF">RJ640_024832</name>
</gene>
<feature type="region of interest" description="Disordered" evidence="5">
    <location>
        <begin position="333"/>
        <end position="374"/>
    </location>
</feature>
<dbReference type="PANTHER" id="PTHR11439">
    <property type="entry name" value="GAG-POL-RELATED RETROTRANSPOSON"/>
    <property type="match status" value="1"/>
</dbReference>
<evidence type="ECO:0000256" key="1">
    <source>
        <dbReference type="ARBA" id="ARBA00008773"/>
    </source>
</evidence>
<accession>A0AA88R9Q4</accession>
<evidence type="ECO:0000313" key="8">
    <source>
        <dbReference type="Proteomes" id="UP001187471"/>
    </source>
</evidence>
<keyword evidence="8" id="KW-1185">Reference proteome</keyword>
<dbReference type="AlphaFoldDB" id="A0AA88R9Q4"/>
<organism evidence="7 8">
    <name type="scientific">Escallonia rubra</name>
    <dbReference type="NCBI Taxonomy" id="112253"/>
    <lineage>
        <taxon>Eukaryota</taxon>
        <taxon>Viridiplantae</taxon>
        <taxon>Streptophyta</taxon>
        <taxon>Embryophyta</taxon>
        <taxon>Tracheophyta</taxon>
        <taxon>Spermatophyta</taxon>
        <taxon>Magnoliopsida</taxon>
        <taxon>eudicotyledons</taxon>
        <taxon>Gunneridae</taxon>
        <taxon>Pentapetalae</taxon>
        <taxon>asterids</taxon>
        <taxon>campanulids</taxon>
        <taxon>Escalloniales</taxon>
        <taxon>Escalloniaceae</taxon>
        <taxon>Escallonia</taxon>
    </lineage>
</organism>
<comment type="similarity">
    <text evidence="1 4">Belongs to the glycosyl hydrolase 17 family.</text>
</comment>
<proteinExistence type="inferred from homology"/>
<evidence type="ECO:0000256" key="3">
    <source>
        <dbReference type="ARBA" id="ARBA00023295"/>
    </source>
</evidence>
<evidence type="ECO:0000256" key="4">
    <source>
        <dbReference type="RuleBase" id="RU004335"/>
    </source>
</evidence>
<dbReference type="GO" id="GO:0004553">
    <property type="term" value="F:hydrolase activity, hydrolyzing O-glycosyl compounds"/>
    <property type="evidence" value="ECO:0007669"/>
    <property type="project" value="InterPro"/>
</dbReference>
<dbReference type="PANTHER" id="PTHR11439:SF450">
    <property type="entry name" value="REVERSE TRANSCRIPTASE TY1_COPIA-TYPE DOMAIN-CONTAINING PROTEIN"/>
    <property type="match status" value="1"/>
</dbReference>
<dbReference type="CDD" id="cd09272">
    <property type="entry name" value="RNase_HI_RT_Ty1"/>
    <property type="match status" value="1"/>
</dbReference>
<dbReference type="InterPro" id="IPR043502">
    <property type="entry name" value="DNA/RNA_pol_sf"/>
</dbReference>
<dbReference type="InterPro" id="IPR000490">
    <property type="entry name" value="Glyco_hydro_17"/>
</dbReference>
<reference evidence="7" key="1">
    <citation type="submission" date="2022-12" db="EMBL/GenBank/DDBJ databases">
        <title>Draft genome assemblies for two species of Escallonia (Escalloniales).</title>
        <authorList>
            <person name="Chanderbali A."/>
            <person name="Dervinis C."/>
            <person name="Anghel I."/>
            <person name="Soltis D."/>
            <person name="Soltis P."/>
            <person name="Zapata F."/>
        </authorList>
    </citation>
    <scope>NUCLEOTIDE SEQUENCE</scope>
    <source>
        <strain evidence="7">UCBG92.1500</strain>
        <tissue evidence="7">Leaf</tissue>
    </source>
</reference>
<evidence type="ECO:0000313" key="7">
    <source>
        <dbReference type="EMBL" id="KAK2981129.1"/>
    </source>
</evidence>
<dbReference type="GO" id="GO:0005975">
    <property type="term" value="P:carbohydrate metabolic process"/>
    <property type="evidence" value="ECO:0007669"/>
    <property type="project" value="InterPro"/>
</dbReference>
<dbReference type="Proteomes" id="UP001187471">
    <property type="component" value="Unassembled WGS sequence"/>
</dbReference>
<dbReference type="InterPro" id="IPR013103">
    <property type="entry name" value="RVT_2"/>
</dbReference>
<comment type="caution">
    <text evidence="7">The sequence shown here is derived from an EMBL/GenBank/DDBJ whole genome shotgun (WGS) entry which is preliminary data.</text>
</comment>